<dbReference type="InterPro" id="IPR008979">
    <property type="entry name" value="Galactose-bd-like_sf"/>
</dbReference>
<proteinExistence type="inferred from homology"/>
<organism evidence="12 13">
    <name type="scientific">Plantactinospora mayteni</name>
    <dbReference type="NCBI Taxonomy" id="566021"/>
    <lineage>
        <taxon>Bacteria</taxon>
        <taxon>Bacillati</taxon>
        <taxon>Actinomycetota</taxon>
        <taxon>Actinomycetes</taxon>
        <taxon>Micromonosporales</taxon>
        <taxon>Micromonosporaceae</taxon>
        <taxon>Plantactinospora</taxon>
    </lineage>
</organism>
<evidence type="ECO:0000259" key="11">
    <source>
        <dbReference type="Pfam" id="PF07602"/>
    </source>
</evidence>
<keyword evidence="3" id="KW-0964">Secreted</keyword>
<evidence type="ECO:0000256" key="4">
    <source>
        <dbReference type="ARBA" id="ARBA00022723"/>
    </source>
</evidence>
<dbReference type="SUPFAM" id="SSF51126">
    <property type="entry name" value="Pectin lyase-like"/>
    <property type="match status" value="1"/>
</dbReference>
<dbReference type="InterPro" id="IPR012334">
    <property type="entry name" value="Pectin_lyas_fold"/>
</dbReference>
<evidence type="ECO:0000256" key="2">
    <source>
        <dbReference type="ARBA" id="ARBA00004613"/>
    </source>
</evidence>
<keyword evidence="13" id="KW-1185">Reference proteome</keyword>
<feature type="domain" description="DUF1565" evidence="11">
    <location>
        <begin position="77"/>
        <end position="118"/>
    </location>
</feature>
<evidence type="ECO:0000256" key="8">
    <source>
        <dbReference type="ARBA" id="ARBA00038263"/>
    </source>
</evidence>
<feature type="chain" id="PRO_5045709367" description="Right handed beta helix domain-containing protein" evidence="9">
    <location>
        <begin position="45"/>
        <end position="695"/>
    </location>
</feature>
<dbReference type="Gene3D" id="2.160.20.10">
    <property type="entry name" value="Single-stranded right-handed beta-helix, Pectin lyase-like"/>
    <property type="match status" value="2"/>
</dbReference>
<dbReference type="Proteomes" id="UP000621500">
    <property type="component" value="Unassembled WGS sequence"/>
</dbReference>
<comment type="subcellular location">
    <subcellularLocation>
        <location evidence="2">Secreted</location>
    </subcellularLocation>
</comment>
<dbReference type="InterPro" id="IPR022441">
    <property type="entry name" value="Para_beta_helix_rpt-2"/>
</dbReference>
<evidence type="ECO:0000256" key="5">
    <source>
        <dbReference type="ARBA" id="ARBA00022729"/>
    </source>
</evidence>
<dbReference type="RefSeq" id="WP_203855294.1">
    <property type="nucleotide sequence ID" value="NZ_BAAAZQ010000003.1"/>
</dbReference>
<keyword evidence="6" id="KW-0106">Calcium</keyword>
<name>A0ABQ4EFV4_9ACTN</name>
<evidence type="ECO:0000256" key="3">
    <source>
        <dbReference type="ARBA" id="ARBA00022525"/>
    </source>
</evidence>
<comment type="similarity">
    <text evidence="8">Belongs to the polysaccharide lyase 9 family.</text>
</comment>
<evidence type="ECO:0000256" key="7">
    <source>
        <dbReference type="ARBA" id="ARBA00023239"/>
    </source>
</evidence>
<dbReference type="PANTHER" id="PTHR40088:SF1">
    <property type="entry name" value="PECTATE LYASE PEL9"/>
    <property type="match status" value="1"/>
</dbReference>
<gene>
    <name evidence="12" type="ORF">Pma05_01830</name>
</gene>
<feature type="signal peptide" evidence="9">
    <location>
        <begin position="1"/>
        <end position="44"/>
    </location>
</feature>
<comment type="caution">
    <text evidence="12">The sequence shown here is derived from an EMBL/GenBank/DDBJ whole genome shotgun (WGS) entry which is preliminary data.</text>
</comment>
<dbReference type="NCBIfam" id="TIGR03804">
    <property type="entry name" value="para_beta_helix"/>
    <property type="match status" value="2"/>
</dbReference>
<evidence type="ECO:0000313" key="13">
    <source>
        <dbReference type="Proteomes" id="UP000621500"/>
    </source>
</evidence>
<dbReference type="InterPro" id="IPR011050">
    <property type="entry name" value="Pectin_lyase_fold/virulence"/>
</dbReference>
<sequence>MTRKDDPLQMSTTRTVRRRGRASAAFAAGLAVLGLVGASGPAHAGPDPIPGAAADATDSLRAPAYPIPPGALFVSPAGSDSAPGTESQPLRTLTAAVSKVAAGGAIVMRGGVYREGMGGVNKRITVQPYPDESVRLKGSDVISAWVADGGDWRAATWTSPLCQTCYDADAIDPAYPLAGKPDQVFRDGTPLDQVGSRAEVVPGTFFVDPGSKALYVGDNPAGAVLEASVRWRAMLLNPAAAGSVIRGLTFTEYAPHWNEDQLAVLVVNAPDSVIEDNVLTRSAGRALGVHNTGITVTGNQVVDNGGAGGNFNRAHGVLVQGNTFSRNNTARFAVSTCTYACTIAGLKMAHTANPTVRDNVFADNQGTGYWCDLGCTDGTITGNTVVNNPNNGIYWEVSARATISGNQIDGNGRGVKVAGSDHVTITGNQFAGNRTQLGVYDDSRSPSTDSYSAGLGLTWNTTNTVITSNTVHGTSATTLLMETNRTAQVNAAQMIQQATGNTVSGNQTIHWCPSSTCTRYPTIAAFASATGIPFGSVGTPAPTNHLADPGFEANPPVWGTFGPATVLTPVGTARSGSRALQIGTTGTPPVTAGATSPNPQLRTVAGRTYSASCWIRSASPVTARIRVQEYTPNWQSVTGPTESAGVSLRDPNTWYQVTLTHTATTSDNLLPLSVLSHGLTPGGHPLLADDCSLTG</sequence>
<dbReference type="InterPro" id="IPR052052">
    <property type="entry name" value="Polysaccharide_Lyase_9"/>
</dbReference>
<dbReference type="SMART" id="SM00710">
    <property type="entry name" value="PbH1"/>
    <property type="match status" value="6"/>
</dbReference>
<dbReference type="PANTHER" id="PTHR40088">
    <property type="entry name" value="PECTATE LYASE (EUROFUNG)"/>
    <property type="match status" value="1"/>
</dbReference>
<evidence type="ECO:0000256" key="9">
    <source>
        <dbReference type="SAM" id="SignalP"/>
    </source>
</evidence>
<protein>
    <recommendedName>
        <fullName evidence="14">Right handed beta helix domain-containing protein</fullName>
    </recommendedName>
</protein>
<dbReference type="InterPro" id="IPR011459">
    <property type="entry name" value="DUF1565"/>
</dbReference>
<keyword evidence="7" id="KW-0456">Lyase</keyword>
<dbReference type="Pfam" id="PF05048">
    <property type="entry name" value="NosD"/>
    <property type="match status" value="1"/>
</dbReference>
<evidence type="ECO:0000259" key="10">
    <source>
        <dbReference type="Pfam" id="PF05048"/>
    </source>
</evidence>
<evidence type="ECO:0000256" key="1">
    <source>
        <dbReference type="ARBA" id="ARBA00001913"/>
    </source>
</evidence>
<keyword evidence="4" id="KW-0479">Metal-binding</keyword>
<evidence type="ECO:0000313" key="12">
    <source>
        <dbReference type="EMBL" id="GIG93610.1"/>
    </source>
</evidence>
<reference evidence="12 13" key="1">
    <citation type="submission" date="2021-01" db="EMBL/GenBank/DDBJ databases">
        <title>Whole genome shotgun sequence of Plantactinospora mayteni NBRC 109088.</title>
        <authorList>
            <person name="Komaki H."/>
            <person name="Tamura T."/>
        </authorList>
    </citation>
    <scope>NUCLEOTIDE SEQUENCE [LARGE SCALE GENOMIC DNA]</scope>
    <source>
        <strain evidence="12 13">NBRC 109088</strain>
    </source>
</reference>
<dbReference type="SUPFAM" id="SSF49785">
    <property type="entry name" value="Galactose-binding domain-like"/>
    <property type="match status" value="1"/>
</dbReference>
<keyword evidence="5 9" id="KW-0732">Signal</keyword>
<dbReference type="Pfam" id="PF07602">
    <property type="entry name" value="DUF1565"/>
    <property type="match status" value="1"/>
</dbReference>
<evidence type="ECO:0008006" key="14">
    <source>
        <dbReference type="Google" id="ProtNLM"/>
    </source>
</evidence>
<dbReference type="InterPro" id="IPR006626">
    <property type="entry name" value="PbH1"/>
</dbReference>
<accession>A0ABQ4EFV4</accession>
<dbReference type="InterPro" id="IPR007742">
    <property type="entry name" value="NosD_dom"/>
</dbReference>
<comment type="cofactor">
    <cofactor evidence="1">
        <name>Ca(2+)</name>
        <dbReference type="ChEBI" id="CHEBI:29108"/>
    </cofactor>
</comment>
<dbReference type="EMBL" id="BONX01000002">
    <property type="protein sequence ID" value="GIG93610.1"/>
    <property type="molecule type" value="Genomic_DNA"/>
</dbReference>
<dbReference type="Gene3D" id="2.60.120.260">
    <property type="entry name" value="Galactose-binding domain-like"/>
    <property type="match status" value="1"/>
</dbReference>
<evidence type="ECO:0000256" key="6">
    <source>
        <dbReference type="ARBA" id="ARBA00022837"/>
    </source>
</evidence>
<feature type="domain" description="Periplasmic copper-binding protein NosD beta helix" evidence="10">
    <location>
        <begin position="343"/>
        <end position="441"/>
    </location>
</feature>